<dbReference type="PIRSF" id="PIRSF010372">
    <property type="entry name" value="PaiB"/>
    <property type="match status" value="1"/>
</dbReference>
<dbReference type="InterPro" id="IPR012349">
    <property type="entry name" value="Split_barrel_FMN-bd"/>
</dbReference>
<proteinExistence type="predicted"/>
<dbReference type="OrthoDB" id="9794948at2"/>
<organism evidence="1 2">
    <name type="scientific">Tenacibaculum gallaicum</name>
    <dbReference type="NCBI Taxonomy" id="561505"/>
    <lineage>
        <taxon>Bacteria</taxon>
        <taxon>Pseudomonadati</taxon>
        <taxon>Bacteroidota</taxon>
        <taxon>Flavobacteriia</taxon>
        <taxon>Flavobacteriales</taxon>
        <taxon>Flavobacteriaceae</taxon>
        <taxon>Tenacibaculum</taxon>
    </lineage>
</organism>
<protein>
    <submittedName>
        <fullName evidence="1">PaiB family negative transcriptional regulator</fullName>
    </submittedName>
</protein>
<dbReference type="SUPFAM" id="SSF50475">
    <property type="entry name" value="FMN-binding split barrel"/>
    <property type="match status" value="1"/>
</dbReference>
<accession>A0A3E0HQM1</accession>
<name>A0A3E0HQM1_9FLAO</name>
<comment type="caution">
    <text evidence="1">The sequence shown here is derived from an EMBL/GenBank/DDBJ whole genome shotgun (WGS) entry which is preliminary data.</text>
</comment>
<dbReference type="AlphaFoldDB" id="A0A3E0HQM1"/>
<sequence>MHIPPMFKFDDKKEKIAFMKKYSFATIVTNKGNVPIATQLPFVIKENSNKLVLSGHFGATNEQVNHIENNTSLVIFTEPHAYISPSHYEKKKNVPTWDYISVHAYGKANILHNEVQKLEAIKEMINFYEKDYQKQWNNLPENYKKGMLRGITAFELEVTELQGQQKLSQNRKEAEIGRIAEHLENSEIGTEKELAKYIKSKNNL</sequence>
<dbReference type="Gene3D" id="2.30.110.10">
    <property type="entry name" value="Electron Transport, Fmn-binding Protein, Chain A"/>
    <property type="match status" value="1"/>
</dbReference>
<dbReference type="Proteomes" id="UP000256884">
    <property type="component" value="Unassembled WGS sequence"/>
</dbReference>
<dbReference type="PANTHER" id="PTHR35802:SF1">
    <property type="entry name" value="PROTEASE SYNTHASE AND SPORULATION PROTEIN PAI 2"/>
    <property type="match status" value="1"/>
</dbReference>
<gene>
    <name evidence="1" type="ORF">C7448_1053</name>
</gene>
<evidence type="ECO:0000313" key="2">
    <source>
        <dbReference type="Proteomes" id="UP000256884"/>
    </source>
</evidence>
<evidence type="ECO:0000313" key="1">
    <source>
        <dbReference type="EMBL" id="REH48727.1"/>
    </source>
</evidence>
<dbReference type="InterPro" id="IPR007396">
    <property type="entry name" value="TR_PAI2-type"/>
</dbReference>
<dbReference type="EMBL" id="QUNS01000005">
    <property type="protein sequence ID" value="REH48727.1"/>
    <property type="molecule type" value="Genomic_DNA"/>
</dbReference>
<dbReference type="Pfam" id="PF04299">
    <property type="entry name" value="FMN_bind_2"/>
    <property type="match status" value="1"/>
</dbReference>
<dbReference type="PANTHER" id="PTHR35802">
    <property type="entry name" value="PROTEASE SYNTHASE AND SPORULATION PROTEIN PAI 2"/>
    <property type="match status" value="1"/>
</dbReference>
<dbReference type="RefSeq" id="WP_115901280.1">
    <property type="nucleotide sequence ID" value="NZ_QUNS01000005.1"/>
</dbReference>
<keyword evidence="2" id="KW-1185">Reference proteome</keyword>
<reference evidence="1 2" key="1">
    <citation type="submission" date="2018-08" db="EMBL/GenBank/DDBJ databases">
        <title>Genomic Encyclopedia of Type Strains, Phase IV (KMG-IV): sequencing the most valuable type-strain genomes for metagenomic binning, comparative biology and taxonomic classification.</title>
        <authorList>
            <person name="Goeker M."/>
        </authorList>
    </citation>
    <scope>NUCLEOTIDE SEQUENCE [LARGE SCALE GENOMIC DNA]</scope>
    <source>
        <strain evidence="1 2">DSM 18841</strain>
    </source>
</reference>